<organism evidence="8 9">
    <name type="scientific">Sphingomonas montanisoli</name>
    <dbReference type="NCBI Taxonomy" id="2606412"/>
    <lineage>
        <taxon>Bacteria</taxon>
        <taxon>Pseudomonadati</taxon>
        <taxon>Pseudomonadota</taxon>
        <taxon>Alphaproteobacteria</taxon>
        <taxon>Sphingomonadales</taxon>
        <taxon>Sphingomonadaceae</taxon>
        <taxon>Sphingomonas</taxon>
    </lineage>
</organism>
<keyword evidence="3 8" id="KW-0489">Methyltransferase</keyword>
<comment type="catalytic activity">
    <reaction evidence="5">
        <text>a 2'-deoxyadenosine in DNA + S-adenosyl-L-methionine = an N(6)-methyl-2'-deoxyadenosine in DNA + S-adenosyl-L-homocysteine + H(+)</text>
        <dbReference type="Rhea" id="RHEA:15197"/>
        <dbReference type="Rhea" id="RHEA-COMP:12418"/>
        <dbReference type="Rhea" id="RHEA-COMP:12419"/>
        <dbReference type="ChEBI" id="CHEBI:15378"/>
        <dbReference type="ChEBI" id="CHEBI:57856"/>
        <dbReference type="ChEBI" id="CHEBI:59789"/>
        <dbReference type="ChEBI" id="CHEBI:90615"/>
        <dbReference type="ChEBI" id="CHEBI:90616"/>
        <dbReference type="EC" id="2.1.1.72"/>
    </reaction>
</comment>
<dbReference type="Gene3D" id="3.40.50.150">
    <property type="entry name" value="Vaccinia Virus protein VP39"/>
    <property type="match status" value="1"/>
</dbReference>
<sequence length="558" mass="62904">MFETRSRFDRVSLRGRRPSRSNRALSQLYYGDNLDVLREHVADESVDLIYLDPPFNSNANYNVLFRSPTGGQSDAQIEAFEDTWHWNDKAEDAFDRVAHSGNTKAFDLLNAMRAFLGENDMMAYLAMMAVRLIELHRVLKPTGSLYLHCDPTASHYLKLLLDGVFGADKYRNEIVWRRTTSHNSSNRYGKIADTILFYTKSDSWTWNDVRTAYSEAQLGRYQEDQNGKLFRAENLTADRRNSNSGKFEWRGTTPPSTRGWAYSIEQLEQWWSEGRILKKRDGSPRMDGLKIYLEGLEGQKLQSVWTDIPRIGNTSAERLGYPTQKPVALLERIVAVSSNEGDVVLDPFCGCGTAIHAAEKLGRRWIGIDVTHLAISLIEKRMRDAFPEVQLAVEGTPKDLASAEDLAARDKYQFQWWAVSMVDAMPFGGKKKGADGGIDGIIYFKPDGRRTEKALVSIKGGQNVGVQMIRELHSAMEREKAPLGVFVTKTSPSSVMEKEAAAVGRFHSEATGKSYPRLQILTLAELFQGKRPDIPYVDPTAAFKQAARESTARQPILL</sequence>
<name>A0A5D9C4Q7_9SPHN</name>
<feature type="domain" description="DNA methylase N-4/N-6" evidence="6">
    <location>
        <begin position="46"/>
        <end position="378"/>
    </location>
</feature>
<dbReference type="PANTHER" id="PTHR13370:SF24">
    <property type="entry name" value="TYPE III RESTRICTION-MODIFICATION ENZYME STYLTI MOD SUBUNIT"/>
    <property type="match status" value="1"/>
</dbReference>
<dbReference type="Proteomes" id="UP000322077">
    <property type="component" value="Unassembled WGS sequence"/>
</dbReference>
<evidence type="ECO:0000256" key="4">
    <source>
        <dbReference type="ARBA" id="ARBA00022679"/>
    </source>
</evidence>
<dbReference type="GO" id="GO:0009007">
    <property type="term" value="F:site-specific DNA-methyltransferase (adenine-specific) activity"/>
    <property type="evidence" value="ECO:0007669"/>
    <property type="project" value="UniProtKB-EC"/>
</dbReference>
<dbReference type="InterPro" id="IPR002941">
    <property type="entry name" value="DNA_methylase_N4/N6"/>
</dbReference>
<evidence type="ECO:0000256" key="3">
    <source>
        <dbReference type="ARBA" id="ARBA00022603"/>
    </source>
</evidence>
<keyword evidence="9" id="KW-1185">Reference proteome</keyword>
<dbReference type="EC" id="2.1.1.72" evidence="2"/>
<dbReference type="InterPro" id="IPR054557">
    <property type="entry name" value="NA-iREase1_dom"/>
</dbReference>
<evidence type="ECO:0000256" key="1">
    <source>
        <dbReference type="ARBA" id="ARBA00006594"/>
    </source>
</evidence>
<dbReference type="InterPro" id="IPR011856">
    <property type="entry name" value="tRNA_endonuc-like_dom_sf"/>
</dbReference>
<dbReference type="GO" id="GO:0005737">
    <property type="term" value="C:cytoplasm"/>
    <property type="evidence" value="ECO:0007669"/>
    <property type="project" value="TreeGrafter"/>
</dbReference>
<dbReference type="EMBL" id="VTOU01000003">
    <property type="protein sequence ID" value="TZG26463.1"/>
    <property type="molecule type" value="Genomic_DNA"/>
</dbReference>
<accession>A0A5D9C4Q7</accession>
<gene>
    <name evidence="8" type="ORF">FYJ91_16190</name>
</gene>
<evidence type="ECO:0000256" key="2">
    <source>
        <dbReference type="ARBA" id="ARBA00011900"/>
    </source>
</evidence>
<keyword evidence="4 8" id="KW-0808">Transferase</keyword>
<protein>
    <recommendedName>
        <fullName evidence="2">site-specific DNA-methyltransferase (adenine-specific)</fullName>
        <ecNumber evidence="2">2.1.1.72</ecNumber>
    </recommendedName>
</protein>
<dbReference type="AlphaFoldDB" id="A0A5D9C4Q7"/>
<reference evidence="8 9" key="1">
    <citation type="submission" date="2019-08" db="EMBL/GenBank/DDBJ databases">
        <authorList>
            <person name="Wang G."/>
            <person name="Xu Z."/>
        </authorList>
    </citation>
    <scope>NUCLEOTIDE SEQUENCE [LARGE SCALE GENOMIC DNA]</scope>
    <source>
        <strain evidence="8 9">ZX</strain>
    </source>
</reference>
<dbReference type="InterPro" id="IPR001091">
    <property type="entry name" value="RM_Methyltransferase"/>
</dbReference>
<comment type="caution">
    <text evidence="8">The sequence shown here is derived from an EMBL/GenBank/DDBJ whole genome shotgun (WGS) entry which is preliminary data.</text>
</comment>
<evidence type="ECO:0000259" key="7">
    <source>
        <dbReference type="Pfam" id="PF22722"/>
    </source>
</evidence>
<dbReference type="Gene3D" id="3.40.1350.10">
    <property type="match status" value="1"/>
</dbReference>
<dbReference type="InterPro" id="IPR002052">
    <property type="entry name" value="DNA_methylase_N6_adenine_CS"/>
</dbReference>
<feature type="domain" description="NACHT-associated inactive Restriction Endonuclease 1 sensor" evidence="7">
    <location>
        <begin position="430"/>
        <end position="526"/>
    </location>
</feature>
<evidence type="ECO:0000313" key="9">
    <source>
        <dbReference type="Proteomes" id="UP000322077"/>
    </source>
</evidence>
<dbReference type="PANTHER" id="PTHR13370">
    <property type="entry name" value="RNA METHYLASE-RELATED"/>
    <property type="match status" value="1"/>
</dbReference>
<dbReference type="PRINTS" id="PR00508">
    <property type="entry name" value="S21N4MTFRASE"/>
</dbReference>
<comment type="similarity">
    <text evidence="1">Belongs to the N(4)/N(6)-methyltransferase family.</text>
</comment>
<evidence type="ECO:0000313" key="8">
    <source>
        <dbReference type="EMBL" id="TZG26463.1"/>
    </source>
</evidence>
<dbReference type="Pfam" id="PF22722">
    <property type="entry name" value="NA-iREase1"/>
    <property type="match status" value="1"/>
</dbReference>
<dbReference type="GO" id="GO:0032259">
    <property type="term" value="P:methylation"/>
    <property type="evidence" value="ECO:0007669"/>
    <property type="project" value="UniProtKB-KW"/>
</dbReference>
<dbReference type="GO" id="GO:0008170">
    <property type="term" value="F:N-methyltransferase activity"/>
    <property type="evidence" value="ECO:0007669"/>
    <property type="project" value="InterPro"/>
</dbReference>
<evidence type="ECO:0000256" key="5">
    <source>
        <dbReference type="ARBA" id="ARBA00047942"/>
    </source>
</evidence>
<dbReference type="InterPro" id="IPR029063">
    <property type="entry name" value="SAM-dependent_MTases_sf"/>
</dbReference>
<dbReference type="PROSITE" id="PS00092">
    <property type="entry name" value="N6_MTASE"/>
    <property type="match status" value="1"/>
</dbReference>
<dbReference type="GO" id="GO:0003677">
    <property type="term" value="F:DNA binding"/>
    <property type="evidence" value="ECO:0007669"/>
    <property type="project" value="InterPro"/>
</dbReference>
<evidence type="ECO:0000259" key="6">
    <source>
        <dbReference type="Pfam" id="PF01555"/>
    </source>
</evidence>
<dbReference type="Pfam" id="PF01555">
    <property type="entry name" value="N6_N4_Mtase"/>
    <property type="match status" value="1"/>
</dbReference>
<proteinExistence type="inferred from homology"/>
<dbReference type="SUPFAM" id="SSF53335">
    <property type="entry name" value="S-adenosyl-L-methionine-dependent methyltransferases"/>
    <property type="match status" value="1"/>
</dbReference>